<evidence type="ECO:0000313" key="1">
    <source>
        <dbReference type="EMBL" id="VAX06180.1"/>
    </source>
</evidence>
<name>A0A3B1B7B1_9ZZZZ</name>
<organism evidence="1">
    <name type="scientific">hydrothermal vent metagenome</name>
    <dbReference type="NCBI Taxonomy" id="652676"/>
    <lineage>
        <taxon>unclassified sequences</taxon>
        <taxon>metagenomes</taxon>
        <taxon>ecological metagenomes</taxon>
    </lineage>
</organism>
<dbReference type="PROSITE" id="PS51257">
    <property type="entry name" value="PROKAR_LIPOPROTEIN"/>
    <property type="match status" value="1"/>
</dbReference>
<dbReference type="AlphaFoldDB" id="A0A3B1B7B1"/>
<proteinExistence type="predicted"/>
<sequence length="148" mass="17205">MIRAFTTGFVLLLSALLLSGCQTLLKRDQQKALEQALRSYETAIRWSYIRQAYGFLRPEKAKKVKIPTDLENIRVTNYEILEPATGNADAVMQVALIRFVEKDRQQERTLTDRQLWEYDIEDKRWYLMSNIPVFVAPPKIRTSPLGGR</sequence>
<reference evidence="1" key="1">
    <citation type="submission" date="2018-06" db="EMBL/GenBank/DDBJ databases">
        <authorList>
            <person name="Zhirakovskaya E."/>
        </authorList>
    </citation>
    <scope>NUCLEOTIDE SEQUENCE</scope>
</reference>
<dbReference type="EMBL" id="UOFX01000011">
    <property type="protein sequence ID" value="VAX06180.1"/>
    <property type="molecule type" value="Genomic_DNA"/>
</dbReference>
<accession>A0A3B1B7B1</accession>
<gene>
    <name evidence="1" type="ORF">MNBD_GAMMA26-953</name>
</gene>
<protein>
    <recommendedName>
        <fullName evidence="2">Lipoprotein</fullName>
    </recommendedName>
</protein>
<evidence type="ECO:0008006" key="2">
    <source>
        <dbReference type="Google" id="ProtNLM"/>
    </source>
</evidence>